<organism evidence="1 2">
    <name type="scientific">Microthyrium microscopicum</name>
    <dbReference type="NCBI Taxonomy" id="703497"/>
    <lineage>
        <taxon>Eukaryota</taxon>
        <taxon>Fungi</taxon>
        <taxon>Dikarya</taxon>
        <taxon>Ascomycota</taxon>
        <taxon>Pezizomycotina</taxon>
        <taxon>Dothideomycetes</taxon>
        <taxon>Dothideomycetes incertae sedis</taxon>
        <taxon>Microthyriales</taxon>
        <taxon>Microthyriaceae</taxon>
        <taxon>Microthyrium</taxon>
    </lineage>
</organism>
<name>A0A6A6UB62_9PEZI</name>
<sequence length="154" mass="16704">MEALKDLEARAALISGWGAGKLVWHVPTNWQLFPSCESQLPSTTDQWIAPAATVTRASARIAYSTTHSPESTTSPPHHCSAFLSQLRHSSPFRLNFASPSSAYELFARYPSSPIVSPARRRLLILGFALASRPVPILPQNIKLAYPASPSSAGH</sequence>
<dbReference type="EMBL" id="MU004235">
    <property type="protein sequence ID" value="KAF2669499.1"/>
    <property type="molecule type" value="Genomic_DNA"/>
</dbReference>
<dbReference type="Proteomes" id="UP000799302">
    <property type="component" value="Unassembled WGS sequence"/>
</dbReference>
<keyword evidence="2" id="KW-1185">Reference proteome</keyword>
<proteinExistence type="predicted"/>
<dbReference type="AlphaFoldDB" id="A0A6A6UB62"/>
<evidence type="ECO:0000313" key="2">
    <source>
        <dbReference type="Proteomes" id="UP000799302"/>
    </source>
</evidence>
<evidence type="ECO:0000313" key="1">
    <source>
        <dbReference type="EMBL" id="KAF2669499.1"/>
    </source>
</evidence>
<accession>A0A6A6UB62</accession>
<reference evidence="1" key="1">
    <citation type="journal article" date="2020" name="Stud. Mycol.">
        <title>101 Dothideomycetes genomes: a test case for predicting lifestyles and emergence of pathogens.</title>
        <authorList>
            <person name="Haridas S."/>
            <person name="Albert R."/>
            <person name="Binder M."/>
            <person name="Bloem J."/>
            <person name="Labutti K."/>
            <person name="Salamov A."/>
            <person name="Andreopoulos B."/>
            <person name="Baker S."/>
            <person name="Barry K."/>
            <person name="Bills G."/>
            <person name="Bluhm B."/>
            <person name="Cannon C."/>
            <person name="Castanera R."/>
            <person name="Culley D."/>
            <person name="Daum C."/>
            <person name="Ezra D."/>
            <person name="Gonzalez J."/>
            <person name="Henrissat B."/>
            <person name="Kuo A."/>
            <person name="Liang C."/>
            <person name="Lipzen A."/>
            <person name="Lutzoni F."/>
            <person name="Magnuson J."/>
            <person name="Mondo S."/>
            <person name="Nolan M."/>
            <person name="Ohm R."/>
            <person name="Pangilinan J."/>
            <person name="Park H.-J."/>
            <person name="Ramirez L."/>
            <person name="Alfaro M."/>
            <person name="Sun H."/>
            <person name="Tritt A."/>
            <person name="Yoshinaga Y."/>
            <person name="Zwiers L.-H."/>
            <person name="Turgeon B."/>
            <person name="Goodwin S."/>
            <person name="Spatafora J."/>
            <person name="Crous P."/>
            <person name="Grigoriev I."/>
        </authorList>
    </citation>
    <scope>NUCLEOTIDE SEQUENCE</scope>
    <source>
        <strain evidence="1">CBS 115976</strain>
    </source>
</reference>
<protein>
    <submittedName>
        <fullName evidence="1">Uncharacterized protein</fullName>
    </submittedName>
</protein>
<gene>
    <name evidence="1" type="ORF">BT63DRAFT_455481</name>
</gene>